<organism evidence="6 7">
    <name type="scientific">Termitidicoccus mucosus</name>
    <dbReference type="NCBI Taxonomy" id="1184151"/>
    <lineage>
        <taxon>Bacteria</taxon>
        <taxon>Pseudomonadati</taxon>
        <taxon>Verrucomicrobiota</taxon>
        <taxon>Opitutia</taxon>
        <taxon>Opitutales</taxon>
        <taxon>Opitutaceae</taxon>
        <taxon>Termitidicoccus</taxon>
    </lineage>
</organism>
<accession>A0A178IIR8</accession>
<protein>
    <submittedName>
        <fullName evidence="6">Transcriptional regulator</fullName>
    </submittedName>
</protein>
<dbReference type="GO" id="GO:0045892">
    <property type="term" value="P:negative regulation of DNA-templated transcription"/>
    <property type="evidence" value="ECO:0007669"/>
    <property type="project" value="TreeGrafter"/>
</dbReference>
<dbReference type="GO" id="GO:0003700">
    <property type="term" value="F:DNA-binding transcription factor activity"/>
    <property type="evidence" value="ECO:0007669"/>
    <property type="project" value="TreeGrafter"/>
</dbReference>
<dbReference type="SUPFAM" id="SSF55781">
    <property type="entry name" value="GAF domain-like"/>
    <property type="match status" value="1"/>
</dbReference>
<dbReference type="InterPro" id="IPR005471">
    <property type="entry name" value="Tscrpt_reg_IclR_N"/>
</dbReference>
<dbReference type="STRING" id="1184151.AW736_14385"/>
<dbReference type="PANTHER" id="PTHR30136">
    <property type="entry name" value="HELIX-TURN-HELIX TRANSCRIPTIONAL REGULATOR, ICLR FAMILY"/>
    <property type="match status" value="1"/>
</dbReference>
<comment type="caution">
    <text evidence="6">The sequence shown here is derived from an EMBL/GenBank/DDBJ whole genome shotgun (WGS) entry which is preliminary data.</text>
</comment>
<dbReference type="OrthoDB" id="184071at2"/>
<name>A0A178IIR8_9BACT</name>
<reference evidence="6 7" key="1">
    <citation type="submission" date="2016-01" db="EMBL/GenBank/DDBJ databases">
        <title>High potential of lignocellulose degradation of a new Verrucomicrobia species.</title>
        <authorList>
            <person name="Wang Y."/>
            <person name="Shi Y."/>
            <person name="Qiu Z."/>
            <person name="Liu S."/>
            <person name="Yang H."/>
        </authorList>
    </citation>
    <scope>NUCLEOTIDE SEQUENCE [LARGE SCALE GENOMIC DNA]</scope>
    <source>
        <strain evidence="6 7">TSB47</strain>
    </source>
</reference>
<keyword evidence="1" id="KW-0805">Transcription regulation</keyword>
<dbReference type="Proteomes" id="UP000078486">
    <property type="component" value="Unassembled WGS sequence"/>
</dbReference>
<dbReference type="InterPro" id="IPR029016">
    <property type="entry name" value="GAF-like_dom_sf"/>
</dbReference>
<dbReference type="Gene3D" id="1.10.10.10">
    <property type="entry name" value="Winged helix-like DNA-binding domain superfamily/Winged helix DNA-binding domain"/>
    <property type="match status" value="1"/>
</dbReference>
<dbReference type="Gene3D" id="3.30.450.40">
    <property type="match status" value="1"/>
</dbReference>
<dbReference type="EMBL" id="LRRQ01000103">
    <property type="protein sequence ID" value="OAM89147.1"/>
    <property type="molecule type" value="Genomic_DNA"/>
</dbReference>
<keyword evidence="3" id="KW-0804">Transcription</keyword>
<evidence type="ECO:0000256" key="2">
    <source>
        <dbReference type="ARBA" id="ARBA00023125"/>
    </source>
</evidence>
<keyword evidence="2" id="KW-0238">DNA-binding</keyword>
<dbReference type="PROSITE" id="PS51077">
    <property type="entry name" value="HTH_ICLR"/>
    <property type="match status" value="1"/>
</dbReference>
<gene>
    <name evidence="6" type="ORF">AW736_14385</name>
</gene>
<dbReference type="InterPro" id="IPR036388">
    <property type="entry name" value="WH-like_DNA-bd_sf"/>
</dbReference>
<dbReference type="Pfam" id="PF09339">
    <property type="entry name" value="HTH_IclR"/>
    <property type="match status" value="1"/>
</dbReference>
<sequence>MSPPRQERTETPLTQGIAVVRLLLQRGYALGVTQIAADLGMPKSSLHRLLKTLCQIGFLQQNPRNHRYGVDAGIFAFVHEIAAHFARNMSLDTALRKAAATLDASVYIDMLGGRNAYVVCAAGDEGNTLRLGMNSPIHASSPGKILVAQMPESSWPAYAPREDDEAVTPCTNLSPERFYAQLRQAREAGFAWNIRETSVDHVSVAAVVREPLVNPPRLAVAILLRHDAYLHRDQHELEQSVLALADRLGRVLAVKR</sequence>
<dbReference type="InterPro" id="IPR014757">
    <property type="entry name" value="Tscrpt_reg_IclR_C"/>
</dbReference>
<evidence type="ECO:0000313" key="7">
    <source>
        <dbReference type="Proteomes" id="UP000078486"/>
    </source>
</evidence>
<feature type="domain" description="HTH iclR-type" evidence="4">
    <location>
        <begin position="10"/>
        <end position="72"/>
    </location>
</feature>
<dbReference type="PROSITE" id="PS51078">
    <property type="entry name" value="ICLR_ED"/>
    <property type="match status" value="1"/>
</dbReference>
<evidence type="ECO:0000256" key="3">
    <source>
        <dbReference type="ARBA" id="ARBA00023163"/>
    </source>
</evidence>
<dbReference type="RefSeq" id="WP_068770874.1">
    <property type="nucleotide sequence ID" value="NZ_CP109796.1"/>
</dbReference>
<evidence type="ECO:0000259" key="5">
    <source>
        <dbReference type="PROSITE" id="PS51078"/>
    </source>
</evidence>
<keyword evidence="7" id="KW-1185">Reference proteome</keyword>
<dbReference type="AlphaFoldDB" id="A0A178IIR8"/>
<dbReference type="SMART" id="SM00346">
    <property type="entry name" value="HTH_ICLR"/>
    <property type="match status" value="1"/>
</dbReference>
<evidence type="ECO:0000313" key="6">
    <source>
        <dbReference type="EMBL" id="OAM89147.1"/>
    </source>
</evidence>
<dbReference type="Pfam" id="PF01614">
    <property type="entry name" value="IclR_C"/>
    <property type="match status" value="1"/>
</dbReference>
<evidence type="ECO:0000256" key="1">
    <source>
        <dbReference type="ARBA" id="ARBA00023015"/>
    </source>
</evidence>
<evidence type="ECO:0000259" key="4">
    <source>
        <dbReference type="PROSITE" id="PS51077"/>
    </source>
</evidence>
<proteinExistence type="predicted"/>
<dbReference type="SUPFAM" id="SSF46785">
    <property type="entry name" value="Winged helix' DNA-binding domain"/>
    <property type="match status" value="1"/>
</dbReference>
<dbReference type="GO" id="GO:0003677">
    <property type="term" value="F:DNA binding"/>
    <property type="evidence" value="ECO:0007669"/>
    <property type="project" value="UniProtKB-KW"/>
</dbReference>
<dbReference type="InterPro" id="IPR050707">
    <property type="entry name" value="HTH_MetabolicPath_Reg"/>
</dbReference>
<dbReference type="PANTHER" id="PTHR30136:SF35">
    <property type="entry name" value="HTH-TYPE TRANSCRIPTIONAL REGULATOR RV1719"/>
    <property type="match status" value="1"/>
</dbReference>
<dbReference type="InterPro" id="IPR036390">
    <property type="entry name" value="WH_DNA-bd_sf"/>
</dbReference>
<feature type="domain" description="IclR-ED" evidence="5">
    <location>
        <begin position="64"/>
        <end position="254"/>
    </location>
</feature>